<dbReference type="STRING" id="580166.AUP43_14960"/>
<sequence>MQDWWTRRADESPSIDEAVISAILAGRVQPGMRLGESMLAEIFGVSRTRVREAMMKLEARGIVHVSARRGWFVVEPSADDARAAFHARKVIETGLLMSVEAIPPAAMEALRLHVEEEATIVQSGSVHDRTCALGDFHIHLAEALSNPLLTEIIRDLTARTVLVSMLYQSVDDAASSNADHAAILDAMQSGRWAEAAALMAAHIDQVEAGLDLSARLDPLAGLKDILTPAATRPSFSRSPS</sequence>
<accession>A0A154V8G6</accession>
<dbReference type="EMBL" id="LPXN01000175">
    <property type="protein sequence ID" value="KZC97678.1"/>
    <property type="molecule type" value="Genomic_DNA"/>
</dbReference>
<reference evidence="5 6" key="1">
    <citation type="submission" date="2015-12" db="EMBL/GenBank/DDBJ databases">
        <title>Genome sequence of Oceanibaculum pacificum MCCC 1A02656.</title>
        <authorList>
            <person name="Lu L."/>
            <person name="Lai Q."/>
            <person name="Shao Z."/>
            <person name="Qian P."/>
        </authorList>
    </citation>
    <scope>NUCLEOTIDE SEQUENCE [LARGE SCALE GENOMIC DNA]</scope>
    <source>
        <strain evidence="5 6">MCCC 1A02656</strain>
    </source>
</reference>
<dbReference type="PRINTS" id="PR00035">
    <property type="entry name" value="HTHGNTR"/>
</dbReference>
<feature type="domain" description="HTH gntR-type" evidence="4">
    <location>
        <begin position="9"/>
        <end position="76"/>
    </location>
</feature>
<gene>
    <name evidence="5" type="ORF">AUP43_14960</name>
</gene>
<keyword evidence="3" id="KW-0804">Transcription</keyword>
<dbReference type="GO" id="GO:0003700">
    <property type="term" value="F:DNA-binding transcription factor activity"/>
    <property type="evidence" value="ECO:0007669"/>
    <property type="project" value="InterPro"/>
</dbReference>
<evidence type="ECO:0000256" key="2">
    <source>
        <dbReference type="ARBA" id="ARBA00023125"/>
    </source>
</evidence>
<evidence type="ECO:0000256" key="1">
    <source>
        <dbReference type="ARBA" id="ARBA00023015"/>
    </source>
</evidence>
<organism evidence="5 6">
    <name type="scientific">Oceanibaculum pacificum</name>
    <dbReference type="NCBI Taxonomy" id="580166"/>
    <lineage>
        <taxon>Bacteria</taxon>
        <taxon>Pseudomonadati</taxon>
        <taxon>Pseudomonadota</taxon>
        <taxon>Alphaproteobacteria</taxon>
        <taxon>Rhodospirillales</taxon>
        <taxon>Oceanibaculaceae</taxon>
        <taxon>Oceanibaculum</taxon>
    </lineage>
</organism>
<dbReference type="Pfam" id="PF07729">
    <property type="entry name" value="FCD"/>
    <property type="match status" value="1"/>
</dbReference>
<dbReference type="InterPro" id="IPR000524">
    <property type="entry name" value="Tscrpt_reg_HTH_GntR"/>
</dbReference>
<dbReference type="Gene3D" id="1.10.10.10">
    <property type="entry name" value="Winged helix-like DNA-binding domain superfamily/Winged helix DNA-binding domain"/>
    <property type="match status" value="1"/>
</dbReference>
<evidence type="ECO:0000259" key="4">
    <source>
        <dbReference type="PROSITE" id="PS50949"/>
    </source>
</evidence>
<comment type="caution">
    <text evidence="5">The sequence shown here is derived from an EMBL/GenBank/DDBJ whole genome shotgun (WGS) entry which is preliminary data.</text>
</comment>
<dbReference type="AlphaFoldDB" id="A0A154V8G6"/>
<dbReference type="Proteomes" id="UP000076400">
    <property type="component" value="Unassembled WGS sequence"/>
</dbReference>
<dbReference type="RefSeq" id="WP_067560306.1">
    <property type="nucleotide sequence ID" value="NZ_LPXN01000175.1"/>
</dbReference>
<dbReference type="InterPro" id="IPR036390">
    <property type="entry name" value="WH_DNA-bd_sf"/>
</dbReference>
<dbReference type="SUPFAM" id="SSF48008">
    <property type="entry name" value="GntR ligand-binding domain-like"/>
    <property type="match status" value="1"/>
</dbReference>
<proteinExistence type="predicted"/>
<dbReference type="PANTHER" id="PTHR43537">
    <property type="entry name" value="TRANSCRIPTIONAL REGULATOR, GNTR FAMILY"/>
    <property type="match status" value="1"/>
</dbReference>
<dbReference type="InterPro" id="IPR011711">
    <property type="entry name" value="GntR_C"/>
</dbReference>
<dbReference type="InterPro" id="IPR036388">
    <property type="entry name" value="WH-like_DNA-bd_sf"/>
</dbReference>
<dbReference type="SUPFAM" id="SSF46785">
    <property type="entry name" value="Winged helix' DNA-binding domain"/>
    <property type="match status" value="1"/>
</dbReference>
<protein>
    <submittedName>
        <fullName evidence="5">GntR family transcriptional regulator</fullName>
    </submittedName>
</protein>
<dbReference type="InterPro" id="IPR008920">
    <property type="entry name" value="TF_FadR/GntR_C"/>
</dbReference>
<evidence type="ECO:0000313" key="6">
    <source>
        <dbReference type="Proteomes" id="UP000076400"/>
    </source>
</evidence>
<keyword evidence="1" id="KW-0805">Transcription regulation</keyword>
<dbReference type="SMART" id="SM00345">
    <property type="entry name" value="HTH_GNTR"/>
    <property type="match status" value="1"/>
</dbReference>
<evidence type="ECO:0000313" key="5">
    <source>
        <dbReference type="EMBL" id="KZC97678.1"/>
    </source>
</evidence>
<dbReference type="Gene3D" id="1.20.120.530">
    <property type="entry name" value="GntR ligand-binding domain-like"/>
    <property type="match status" value="1"/>
</dbReference>
<keyword evidence="6" id="KW-1185">Reference proteome</keyword>
<dbReference type="Pfam" id="PF00392">
    <property type="entry name" value="GntR"/>
    <property type="match status" value="1"/>
</dbReference>
<dbReference type="PROSITE" id="PS50949">
    <property type="entry name" value="HTH_GNTR"/>
    <property type="match status" value="1"/>
</dbReference>
<name>A0A154V8G6_9PROT</name>
<dbReference type="GO" id="GO:0003677">
    <property type="term" value="F:DNA binding"/>
    <property type="evidence" value="ECO:0007669"/>
    <property type="project" value="UniProtKB-KW"/>
</dbReference>
<dbReference type="PANTHER" id="PTHR43537:SF53">
    <property type="entry name" value="HTH-TYPE TRANSCRIPTIONAL REPRESSOR NANR"/>
    <property type="match status" value="1"/>
</dbReference>
<keyword evidence="2" id="KW-0238">DNA-binding</keyword>
<evidence type="ECO:0000256" key="3">
    <source>
        <dbReference type="ARBA" id="ARBA00023163"/>
    </source>
</evidence>
<dbReference type="CDD" id="cd07377">
    <property type="entry name" value="WHTH_GntR"/>
    <property type="match status" value="1"/>
</dbReference>
<dbReference type="OrthoDB" id="9812290at2"/>
<dbReference type="SMART" id="SM00895">
    <property type="entry name" value="FCD"/>
    <property type="match status" value="1"/>
</dbReference>